<feature type="region of interest" description="Disordered" evidence="1">
    <location>
        <begin position="467"/>
        <end position="556"/>
    </location>
</feature>
<dbReference type="OrthoDB" id="3174109at2759"/>
<keyword evidence="3" id="KW-1185">Reference proteome</keyword>
<evidence type="ECO:0000313" key="2">
    <source>
        <dbReference type="EMBL" id="KDQ09369.1"/>
    </source>
</evidence>
<feature type="compositionally biased region" description="Low complexity" evidence="1">
    <location>
        <begin position="256"/>
        <end position="277"/>
    </location>
</feature>
<dbReference type="InParanoid" id="A0A067M1F8"/>
<evidence type="ECO:0000313" key="3">
    <source>
        <dbReference type="Proteomes" id="UP000027195"/>
    </source>
</evidence>
<feature type="region of interest" description="Disordered" evidence="1">
    <location>
        <begin position="249"/>
        <end position="288"/>
    </location>
</feature>
<protein>
    <recommendedName>
        <fullName evidence="4">F-box domain-containing protein</fullName>
    </recommendedName>
</protein>
<gene>
    <name evidence="2" type="ORF">BOTBODRAFT_529644</name>
</gene>
<feature type="compositionally biased region" description="Pro residues" evidence="1">
    <location>
        <begin position="341"/>
        <end position="357"/>
    </location>
</feature>
<feature type="compositionally biased region" description="Acidic residues" evidence="1">
    <location>
        <begin position="528"/>
        <end position="556"/>
    </location>
</feature>
<feature type="compositionally biased region" description="Basic and acidic residues" evidence="1">
    <location>
        <begin position="471"/>
        <end position="483"/>
    </location>
</feature>
<feature type="region of interest" description="Disordered" evidence="1">
    <location>
        <begin position="331"/>
        <end position="391"/>
    </location>
</feature>
<reference evidence="3" key="1">
    <citation type="journal article" date="2014" name="Proc. Natl. Acad. Sci. U.S.A.">
        <title>Extensive sampling of basidiomycete genomes demonstrates inadequacy of the white-rot/brown-rot paradigm for wood decay fungi.</title>
        <authorList>
            <person name="Riley R."/>
            <person name="Salamov A.A."/>
            <person name="Brown D.W."/>
            <person name="Nagy L.G."/>
            <person name="Floudas D."/>
            <person name="Held B.W."/>
            <person name="Levasseur A."/>
            <person name="Lombard V."/>
            <person name="Morin E."/>
            <person name="Otillar R."/>
            <person name="Lindquist E.A."/>
            <person name="Sun H."/>
            <person name="LaButti K.M."/>
            <person name="Schmutz J."/>
            <person name="Jabbour D."/>
            <person name="Luo H."/>
            <person name="Baker S.E."/>
            <person name="Pisabarro A.G."/>
            <person name="Walton J.D."/>
            <person name="Blanchette R.A."/>
            <person name="Henrissat B."/>
            <person name="Martin F."/>
            <person name="Cullen D."/>
            <person name="Hibbett D.S."/>
            <person name="Grigoriev I.V."/>
        </authorList>
    </citation>
    <scope>NUCLEOTIDE SEQUENCE [LARGE SCALE GENOMIC DNA]</scope>
    <source>
        <strain evidence="3">FD-172 SS1</strain>
    </source>
</reference>
<feature type="compositionally biased region" description="Polar residues" evidence="1">
    <location>
        <begin position="372"/>
        <end position="391"/>
    </location>
</feature>
<dbReference type="Proteomes" id="UP000027195">
    <property type="component" value="Unassembled WGS sequence"/>
</dbReference>
<proteinExistence type="predicted"/>
<name>A0A067M1F8_BOTB1</name>
<dbReference type="AlphaFoldDB" id="A0A067M1F8"/>
<evidence type="ECO:0008006" key="4">
    <source>
        <dbReference type="Google" id="ProtNLM"/>
    </source>
</evidence>
<dbReference type="HOGENOM" id="CLU_007279_2_0_1"/>
<organism evidence="2 3">
    <name type="scientific">Botryobasidium botryosum (strain FD-172 SS1)</name>
    <dbReference type="NCBI Taxonomy" id="930990"/>
    <lineage>
        <taxon>Eukaryota</taxon>
        <taxon>Fungi</taxon>
        <taxon>Dikarya</taxon>
        <taxon>Basidiomycota</taxon>
        <taxon>Agaricomycotina</taxon>
        <taxon>Agaricomycetes</taxon>
        <taxon>Cantharellales</taxon>
        <taxon>Botryobasidiaceae</taxon>
        <taxon>Botryobasidium</taxon>
    </lineage>
</organism>
<accession>A0A067M1F8</accession>
<sequence length="640" mass="71432">MQYIMPSASLYELYGGVLARGSRDSLTFVELPSNIRQTEVDSIRHSFEFPVGDFTMDPSQNLLVLVEKRQRRTPLALNPPFRVHIRTLSTNSPHPLAKDPIFEQSIAPYVEADYSFNISILGESVGVLFSGSHQRASTPSLFVVWDWTTGFIRSTMKFTYLDAPDTFSFLSPDAFVLPHFPRSYLIMEEEDMSHGTPLLAVYTMHANGDESHPLYPRPIQVATFLLPPMHAHAQVPRFKCRSDPAPVYVPRYPARSQKQSSSVEASASSASGSAQPQDGNGGRGDRVQRPFYVAPENRIICFSMPLQVGYPVLFTHASTLLSYKKFLSKSPSSAPSEMDANPPPSTIPPSMFDPPNTPSNVFDPNPAPPDLNPTTNNPIPANSEINSSTDANINSNPPTQAELLRIPWATWGPPNTRWLEGSLNFGSYECYVYGTRLVHGVDPEEGLTVPRYRSVRVLDFNAVGVRRAHKEKTEKRGKTENRRNRSANRRWGSEEMDIDDDEVAEHNTHAGEVDDGDIEIDIEHSDGESDEDDEDVWEDGDEAGAGDDDDSDSTGEFDAEDAALVAYSDSDPDAQPRAKCHTVTETSVIQRGHLFLADVHSSLPYREITKRVPRASYNFMIDDERIICLTNDRQVWVYTM</sequence>
<evidence type="ECO:0000256" key="1">
    <source>
        <dbReference type="SAM" id="MobiDB-lite"/>
    </source>
</evidence>
<dbReference type="EMBL" id="KL198079">
    <property type="protein sequence ID" value="KDQ09369.1"/>
    <property type="molecule type" value="Genomic_DNA"/>
</dbReference>
<dbReference type="STRING" id="930990.A0A067M1F8"/>
<feature type="compositionally biased region" description="Acidic residues" evidence="1">
    <location>
        <begin position="494"/>
        <end position="503"/>
    </location>
</feature>